<organism evidence="2 3">
    <name type="scientific">Funneliformis caledonium</name>
    <dbReference type="NCBI Taxonomy" id="1117310"/>
    <lineage>
        <taxon>Eukaryota</taxon>
        <taxon>Fungi</taxon>
        <taxon>Fungi incertae sedis</taxon>
        <taxon>Mucoromycota</taxon>
        <taxon>Glomeromycotina</taxon>
        <taxon>Glomeromycetes</taxon>
        <taxon>Glomerales</taxon>
        <taxon>Glomeraceae</taxon>
        <taxon>Funneliformis</taxon>
    </lineage>
</organism>
<dbReference type="OrthoDB" id="2415159at2759"/>
<keyword evidence="3" id="KW-1185">Reference proteome</keyword>
<evidence type="ECO:0000313" key="2">
    <source>
        <dbReference type="EMBL" id="CAG8547781.1"/>
    </source>
</evidence>
<comment type="caution">
    <text evidence="2">The sequence shown here is derived from an EMBL/GenBank/DDBJ whole genome shotgun (WGS) entry which is preliminary data.</text>
</comment>
<evidence type="ECO:0000313" key="3">
    <source>
        <dbReference type="Proteomes" id="UP000789570"/>
    </source>
</evidence>
<reference evidence="2" key="1">
    <citation type="submission" date="2021-06" db="EMBL/GenBank/DDBJ databases">
        <authorList>
            <person name="Kallberg Y."/>
            <person name="Tangrot J."/>
            <person name="Rosling A."/>
        </authorList>
    </citation>
    <scope>NUCLEOTIDE SEQUENCE</scope>
    <source>
        <strain evidence="2">UK204</strain>
    </source>
</reference>
<name>A0A9N9B1U7_9GLOM</name>
<dbReference type="AlphaFoldDB" id="A0A9N9B1U7"/>
<dbReference type="EMBL" id="CAJVPQ010001361">
    <property type="protein sequence ID" value="CAG8547781.1"/>
    <property type="molecule type" value="Genomic_DNA"/>
</dbReference>
<evidence type="ECO:0000256" key="1">
    <source>
        <dbReference type="SAM" id="SignalP"/>
    </source>
</evidence>
<feature type="signal peptide" evidence="1">
    <location>
        <begin position="1"/>
        <end position="19"/>
    </location>
</feature>
<dbReference type="Proteomes" id="UP000789570">
    <property type="component" value="Unassembled WGS sequence"/>
</dbReference>
<accession>A0A9N9B1U7</accession>
<gene>
    <name evidence="2" type="ORF">FCALED_LOCUS5961</name>
</gene>
<protein>
    <submittedName>
        <fullName evidence="2">10260_t:CDS:1</fullName>
    </submittedName>
</protein>
<proteinExistence type="predicted"/>
<keyword evidence="1" id="KW-0732">Signal</keyword>
<feature type="chain" id="PRO_5040418123" evidence="1">
    <location>
        <begin position="20"/>
        <end position="143"/>
    </location>
</feature>
<sequence>MTIKLSSFLFLFILSSSSSSSSSLLYFRYSYPLFLCDLYHFQPRSISSLLLFPINMDDDQDNEINMIGQYNEVQPIQTNEINVGDNFISWEDAEIKLNQYARLLGFSLRRKRVECDNNGIFKHSLISRAPFGRRNLVKKFHRM</sequence>